<protein>
    <submittedName>
        <fullName evidence="1">Uncharacterized protein</fullName>
    </submittedName>
</protein>
<reference evidence="1 2" key="1">
    <citation type="journal article" date="2015" name="Nat. Commun.">
        <title>Outbred genome sequencing and CRISPR/Cas9 gene editing in butterflies.</title>
        <authorList>
            <person name="Li X."/>
            <person name="Fan D."/>
            <person name="Zhang W."/>
            <person name="Liu G."/>
            <person name="Zhang L."/>
            <person name="Zhao L."/>
            <person name="Fang X."/>
            <person name="Chen L."/>
            <person name="Dong Y."/>
            <person name="Chen Y."/>
            <person name="Ding Y."/>
            <person name="Zhao R."/>
            <person name="Feng M."/>
            <person name="Zhu Y."/>
            <person name="Feng Y."/>
            <person name="Jiang X."/>
            <person name="Zhu D."/>
            <person name="Xiang H."/>
            <person name="Feng X."/>
            <person name="Li S."/>
            <person name="Wang J."/>
            <person name="Zhang G."/>
            <person name="Kronforst M.R."/>
            <person name="Wang W."/>
        </authorList>
    </citation>
    <scope>NUCLEOTIDE SEQUENCE [LARGE SCALE GENOMIC DNA]</scope>
    <source>
        <strain evidence="1">Ya'a_city_454_Px</strain>
        <tissue evidence="1">Whole body</tissue>
    </source>
</reference>
<dbReference type="Proteomes" id="UP000053268">
    <property type="component" value="Unassembled WGS sequence"/>
</dbReference>
<accession>A0A194QH15</accession>
<evidence type="ECO:0000313" key="1">
    <source>
        <dbReference type="EMBL" id="KPJ04802.1"/>
    </source>
</evidence>
<gene>
    <name evidence="1" type="ORF">RR46_02499</name>
</gene>
<name>A0A194QH15_PAPXU</name>
<proteinExistence type="predicted"/>
<evidence type="ECO:0000313" key="2">
    <source>
        <dbReference type="Proteomes" id="UP000053268"/>
    </source>
</evidence>
<dbReference type="AlphaFoldDB" id="A0A194QH15"/>
<dbReference type="EMBL" id="KQ458860">
    <property type="protein sequence ID" value="KPJ04802.1"/>
    <property type="molecule type" value="Genomic_DNA"/>
</dbReference>
<sequence>MVLRFLATRAHSVEACRRLAGSGSYHGPLISSAAVIADKPYDCRIDLAVYQPNIQWSEDVCRIKCTKSWRIAVRPWIAMNVSIHIRNKSEQTKTVNLSTKTLPQHLTGNTTLKLYSFVAVFDLATISTLIECPPRHYLTPDLILRIVISKYTSAKCNYNNYFNINRLCVMFTLSERLFAVDNVDGRTRMQAGCGCGVLEARRKRDMVSGNTTTSCDIDSCSTSFGPGRDHKRVGGSILISDCALNALLKCINKLQEMQL</sequence>
<keyword evidence="2" id="KW-1185">Reference proteome</keyword>
<organism evidence="1 2">
    <name type="scientific">Papilio xuthus</name>
    <name type="common">Asian swallowtail butterfly</name>
    <dbReference type="NCBI Taxonomy" id="66420"/>
    <lineage>
        <taxon>Eukaryota</taxon>
        <taxon>Metazoa</taxon>
        <taxon>Ecdysozoa</taxon>
        <taxon>Arthropoda</taxon>
        <taxon>Hexapoda</taxon>
        <taxon>Insecta</taxon>
        <taxon>Pterygota</taxon>
        <taxon>Neoptera</taxon>
        <taxon>Endopterygota</taxon>
        <taxon>Lepidoptera</taxon>
        <taxon>Glossata</taxon>
        <taxon>Ditrysia</taxon>
        <taxon>Papilionoidea</taxon>
        <taxon>Papilionidae</taxon>
        <taxon>Papilioninae</taxon>
        <taxon>Papilio</taxon>
    </lineage>
</organism>